<sequence>MSMMQMLMASHISEGLGPVPPIPVEDKPWLTEEVDKGTVVRRAVKERLTPMGSQPGCIHQTARLCFDSERPITAVRAWLIDNVGESGEPVITSLAFRYRGSSRFIPDAPDAADDAARRGRDPQNFREQTETLATGDSIVAVKCSSTAMEFTSEITFQTSQGRAIVFGSHGTIIPWGPPDVMSADGAPLVGFVALRTVLAPWVDWRSPNVEAIDVYGGATLTPIACYFSTAWKRRRSLVLLKALVKKDKAKAPGALWPRVLDADFEEGLWRHVVRCL</sequence>
<evidence type="ECO:0000313" key="2">
    <source>
        <dbReference type="Proteomes" id="UP000789595"/>
    </source>
</evidence>
<evidence type="ECO:0000313" key="1">
    <source>
        <dbReference type="EMBL" id="CAH0369104.1"/>
    </source>
</evidence>
<dbReference type="Proteomes" id="UP000789595">
    <property type="component" value="Unassembled WGS sequence"/>
</dbReference>
<accession>A0A8J2SJE0</accession>
<gene>
    <name evidence="1" type="ORF">PECAL_2P22120</name>
</gene>
<proteinExistence type="predicted"/>
<organism evidence="1 2">
    <name type="scientific">Pelagomonas calceolata</name>
    <dbReference type="NCBI Taxonomy" id="35677"/>
    <lineage>
        <taxon>Eukaryota</taxon>
        <taxon>Sar</taxon>
        <taxon>Stramenopiles</taxon>
        <taxon>Ochrophyta</taxon>
        <taxon>Pelagophyceae</taxon>
        <taxon>Pelagomonadales</taxon>
        <taxon>Pelagomonadaceae</taxon>
        <taxon>Pelagomonas</taxon>
    </lineage>
</organism>
<dbReference type="EMBL" id="CAKKNE010000002">
    <property type="protein sequence ID" value="CAH0369104.1"/>
    <property type="molecule type" value="Genomic_DNA"/>
</dbReference>
<reference evidence="1" key="1">
    <citation type="submission" date="2021-11" db="EMBL/GenBank/DDBJ databases">
        <authorList>
            <consortium name="Genoscope - CEA"/>
            <person name="William W."/>
        </authorList>
    </citation>
    <scope>NUCLEOTIDE SEQUENCE</scope>
</reference>
<dbReference type="AlphaFoldDB" id="A0A8J2SJE0"/>
<protein>
    <submittedName>
        <fullName evidence="1">Uncharacterized protein</fullName>
    </submittedName>
</protein>
<name>A0A8J2SJE0_9STRA</name>
<dbReference type="InterPro" id="IPR036404">
    <property type="entry name" value="Jacalin-like_lectin_dom_sf"/>
</dbReference>
<keyword evidence="2" id="KW-1185">Reference proteome</keyword>
<comment type="caution">
    <text evidence="1">The sequence shown here is derived from an EMBL/GenBank/DDBJ whole genome shotgun (WGS) entry which is preliminary data.</text>
</comment>
<dbReference type="Gene3D" id="2.100.10.30">
    <property type="entry name" value="Jacalin-like lectin domain"/>
    <property type="match status" value="1"/>
</dbReference>